<name>A0A6J5LSM7_9CAUD</name>
<accession>A0A6J5LSM7</accession>
<evidence type="ECO:0000313" key="1">
    <source>
        <dbReference type="EMBL" id="CAB4136037.1"/>
    </source>
</evidence>
<gene>
    <name evidence="1" type="ORF">UFOVP299_5</name>
</gene>
<organism evidence="1">
    <name type="scientific">uncultured Caudovirales phage</name>
    <dbReference type="NCBI Taxonomy" id="2100421"/>
    <lineage>
        <taxon>Viruses</taxon>
        <taxon>Duplodnaviria</taxon>
        <taxon>Heunggongvirae</taxon>
        <taxon>Uroviricota</taxon>
        <taxon>Caudoviricetes</taxon>
        <taxon>Peduoviridae</taxon>
        <taxon>Maltschvirus</taxon>
        <taxon>Maltschvirus maltsch</taxon>
    </lineage>
</organism>
<dbReference type="EMBL" id="LR796313">
    <property type="protein sequence ID" value="CAB4136037.1"/>
    <property type="molecule type" value="Genomic_DNA"/>
</dbReference>
<proteinExistence type="predicted"/>
<sequence length="273" mass="31743">MNDLSFIRLEPNFNDAKYLRASTASKIFYNGQIILCPNQTYLQTTNCPLGIAFDGNYKVTVIDCHDNELQDITSRVAINERTINGVQQIDFEIVNIGVDYFAKNVYLKFKHTVSNYVWYSNPLQITNYFDDISSRFNYKNANDTYYQSITLKCFFSVNDAESNSNEYVTYEGKKITSRLITTELEQYFFDSIDNFTFRRLNNLLSRNIVYINCNRITNKQTLASKARAGDTNIFSLDFKVAIDYNDIFVEELQIFDPIQLMNKIPLGEYTSQL</sequence>
<reference evidence="1" key="1">
    <citation type="submission" date="2020-04" db="EMBL/GenBank/DDBJ databases">
        <authorList>
            <person name="Chiriac C."/>
            <person name="Salcher M."/>
            <person name="Ghai R."/>
            <person name="Kavagutti S V."/>
        </authorList>
    </citation>
    <scope>NUCLEOTIDE SEQUENCE</scope>
</reference>
<protein>
    <submittedName>
        <fullName evidence="1">Uncharacterized protein</fullName>
    </submittedName>
</protein>